<evidence type="ECO:0000256" key="6">
    <source>
        <dbReference type="ARBA" id="ARBA00022723"/>
    </source>
</evidence>
<dbReference type="Pfam" id="PF01475">
    <property type="entry name" value="FUR"/>
    <property type="match status" value="1"/>
</dbReference>
<evidence type="ECO:0000256" key="9">
    <source>
        <dbReference type="ARBA" id="ARBA00023125"/>
    </source>
</evidence>
<evidence type="ECO:0000256" key="1">
    <source>
        <dbReference type="ARBA" id="ARBA00004496"/>
    </source>
</evidence>
<evidence type="ECO:0000256" key="4">
    <source>
        <dbReference type="ARBA" id="ARBA00022490"/>
    </source>
</evidence>
<evidence type="ECO:0000313" key="11">
    <source>
        <dbReference type="EMBL" id="EFL43907.1"/>
    </source>
</evidence>
<keyword evidence="8" id="KW-0805">Transcription regulation</keyword>
<evidence type="ECO:0000313" key="12">
    <source>
        <dbReference type="Proteomes" id="UP000004431"/>
    </source>
</evidence>
<keyword evidence="12" id="KW-1185">Reference proteome</keyword>
<dbReference type="RefSeq" id="WP_006304359.1">
    <property type="nucleotide sequence ID" value="NZ_AEDQ01000027.1"/>
</dbReference>
<comment type="similarity">
    <text evidence="2">Belongs to the Fur family.</text>
</comment>
<evidence type="ECO:0000256" key="7">
    <source>
        <dbReference type="ARBA" id="ARBA00022833"/>
    </source>
</evidence>
<dbReference type="PANTHER" id="PTHR33202">
    <property type="entry name" value="ZINC UPTAKE REGULATION PROTEIN"/>
    <property type="match status" value="1"/>
</dbReference>
<comment type="subunit">
    <text evidence="3">Homodimer.</text>
</comment>
<keyword evidence="5" id="KW-0678">Repressor</keyword>
<keyword evidence="4" id="KW-0963">Cytoplasm</keyword>
<dbReference type="InterPro" id="IPR043135">
    <property type="entry name" value="Fur_C"/>
</dbReference>
<dbReference type="CDD" id="cd07153">
    <property type="entry name" value="Fur_like"/>
    <property type="match status" value="1"/>
</dbReference>
<evidence type="ECO:0000256" key="2">
    <source>
        <dbReference type="ARBA" id="ARBA00007957"/>
    </source>
</evidence>
<evidence type="ECO:0000256" key="5">
    <source>
        <dbReference type="ARBA" id="ARBA00022491"/>
    </source>
</evidence>
<keyword evidence="7" id="KW-0862">Zinc</keyword>
<sequence length="143" mass="16276">MEPKRSYNTRQKQAICDFLVANRDHYLSVDEIHSRLAQHKPTPGRTTVYRTLEAMVADGSVSKVAAPGGEESRYRLADEGQDKYGQLVCMCCGRVIPFDCDTLYHFSQHVQQEHSFTVNLMRSVMYGHCEACAHHESSDVHEK</sequence>
<dbReference type="SUPFAM" id="SSF46785">
    <property type="entry name" value="Winged helix' DNA-binding domain"/>
    <property type="match status" value="1"/>
</dbReference>
<dbReference type="Gene3D" id="3.30.1490.190">
    <property type="match status" value="1"/>
</dbReference>
<dbReference type="PANTHER" id="PTHR33202:SF2">
    <property type="entry name" value="FERRIC UPTAKE REGULATION PROTEIN"/>
    <property type="match status" value="1"/>
</dbReference>
<keyword evidence="9" id="KW-0238">DNA-binding</keyword>
<dbReference type="EMBL" id="AEDQ01000027">
    <property type="protein sequence ID" value="EFL43907.1"/>
    <property type="molecule type" value="Genomic_DNA"/>
</dbReference>
<organism evidence="11 12">
    <name type="scientific">Fannyhessea vaginae PB189-T1-4</name>
    <dbReference type="NCBI Taxonomy" id="866774"/>
    <lineage>
        <taxon>Bacteria</taxon>
        <taxon>Bacillati</taxon>
        <taxon>Actinomycetota</taxon>
        <taxon>Coriobacteriia</taxon>
        <taxon>Coriobacteriales</taxon>
        <taxon>Atopobiaceae</taxon>
        <taxon>Fannyhessea</taxon>
    </lineage>
</organism>
<dbReference type="InterPro" id="IPR002481">
    <property type="entry name" value="FUR"/>
</dbReference>
<reference evidence="11 12" key="1">
    <citation type="submission" date="2010-08" db="EMBL/GenBank/DDBJ databases">
        <authorList>
            <person name="Durkin A.S."/>
            <person name="Madupu R."/>
            <person name="Torralba M."/>
            <person name="Gillis M."/>
            <person name="Methe B."/>
            <person name="Sutton G."/>
            <person name="Nelson K.E."/>
        </authorList>
    </citation>
    <scope>NUCLEOTIDE SEQUENCE [LARGE SCALE GENOMIC DNA]</scope>
    <source>
        <strain evidence="11 12">PB189-T1-4</strain>
    </source>
</reference>
<dbReference type="Proteomes" id="UP000004431">
    <property type="component" value="Unassembled WGS sequence"/>
</dbReference>
<evidence type="ECO:0000256" key="3">
    <source>
        <dbReference type="ARBA" id="ARBA00011738"/>
    </source>
</evidence>
<gene>
    <name evidence="11" type="ORF">HMPREF9248_0211</name>
</gene>
<evidence type="ECO:0000256" key="8">
    <source>
        <dbReference type="ARBA" id="ARBA00023015"/>
    </source>
</evidence>
<comment type="subcellular location">
    <subcellularLocation>
        <location evidence="1">Cytoplasm</location>
    </subcellularLocation>
</comment>
<comment type="caution">
    <text evidence="11">The sequence shown here is derived from an EMBL/GenBank/DDBJ whole genome shotgun (WGS) entry which is preliminary data.</text>
</comment>
<dbReference type="InterPro" id="IPR036390">
    <property type="entry name" value="WH_DNA-bd_sf"/>
</dbReference>
<keyword evidence="6" id="KW-0479">Metal-binding</keyword>
<evidence type="ECO:0000256" key="10">
    <source>
        <dbReference type="ARBA" id="ARBA00023163"/>
    </source>
</evidence>
<proteinExistence type="inferred from homology"/>
<protein>
    <submittedName>
        <fullName evidence="11">Transcriptional regulator, Fur family</fullName>
    </submittedName>
</protein>
<name>A0ABP2IXV9_9ACTN</name>
<keyword evidence="10" id="KW-0804">Transcription</keyword>
<accession>A0ABP2IXV9</accession>
<dbReference type="InterPro" id="IPR036388">
    <property type="entry name" value="WH-like_DNA-bd_sf"/>
</dbReference>
<dbReference type="Gene3D" id="1.10.10.10">
    <property type="entry name" value="Winged helix-like DNA-binding domain superfamily/Winged helix DNA-binding domain"/>
    <property type="match status" value="1"/>
</dbReference>